<feature type="region of interest" description="Disordered" evidence="1">
    <location>
        <begin position="272"/>
        <end position="291"/>
    </location>
</feature>
<comment type="caution">
    <text evidence="2">The sequence shown here is derived from an EMBL/GenBank/DDBJ whole genome shotgun (WGS) entry which is preliminary data.</text>
</comment>
<keyword evidence="3" id="KW-1185">Reference proteome</keyword>
<reference evidence="2 3" key="1">
    <citation type="journal article" date="2018" name="Front. Plant Sci.">
        <title>Red Clover (Trifolium pratense) and Zigzag Clover (T. medium) - A Picture of Genomic Similarities and Differences.</title>
        <authorList>
            <person name="Dluhosova J."/>
            <person name="Istvanek J."/>
            <person name="Nedelnik J."/>
            <person name="Repkova J."/>
        </authorList>
    </citation>
    <scope>NUCLEOTIDE SEQUENCE [LARGE SCALE GENOMIC DNA]</scope>
    <source>
        <strain evidence="3">cv. 10/8</strain>
        <tissue evidence="2">Leaf</tissue>
    </source>
</reference>
<evidence type="ECO:0000256" key="1">
    <source>
        <dbReference type="SAM" id="MobiDB-lite"/>
    </source>
</evidence>
<dbReference type="Proteomes" id="UP000265520">
    <property type="component" value="Unassembled WGS sequence"/>
</dbReference>
<accession>A0A392MLE8</accession>
<feature type="non-terminal residue" evidence="2">
    <location>
        <position position="1"/>
    </location>
</feature>
<evidence type="ECO:0000313" key="3">
    <source>
        <dbReference type="Proteomes" id="UP000265520"/>
    </source>
</evidence>
<name>A0A392MLE8_9FABA</name>
<protein>
    <submittedName>
        <fullName evidence="2">RNA recognition motif</fullName>
    </submittedName>
</protein>
<proteinExistence type="predicted"/>
<feature type="compositionally biased region" description="Basic and acidic residues" evidence="1">
    <location>
        <begin position="272"/>
        <end position="281"/>
    </location>
</feature>
<dbReference type="PANTHER" id="PTHR34427:SF5">
    <property type="entry name" value="DUF4283 DOMAIN-CONTAINING PROTEIN"/>
    <property type="match status" value="1"/>
</dbReference>
<dbReference type="EMBL" id="LXQA010013920">
    <property type="protein sequence ID" value="MCH88317.1"/>
    <property type="molecule type" value="Genomic_DNA"/>
</dbReference>
<dbReference type="PANTHER" id="PTHR34427">
    <property type="entry name" value="DUF4283 DOMAIN PROTEIN"/>
    <property type="match status" value="1"/>
</dbReference>
<gene>
    <name evidence="2" type="ORF">A2U01_0009201</name>
</gene>
<feature type="region of interest" description="Disordered" evidence="1">
    <location>
        <begin position="381"/>
        <end position="438"/>
    </location>
</feature>
<organism evidence="2 3">
    <name type="scientific">Trifolium medium</name>
    <dbReference type="NCBI Taxonomy" id="97028"/>
    <lineage>
        <taxon>Eukaryota</taxon>
        <taxon>Viridiplantae</taxon>
        <taxon>Streptophyta</taxon>
        <taxon>Embryophyta</taxon>
        <taxon>Tracheophyta</taxon>
        <taxon>Spermatophyta</taxon>
        <taxon>Magnoliopsida</taxon>
        <taxon>eudicotyledons</taxon>
        <taxon>Gunneridae</taxon>
        <taxon>Pentapetalae</taxon>
        <taxon>rosids</taxon>
        <taxon>fabids</taxon>
        <taxon>Fabales</taxon>
        <taxon>Fabaceae</taxon>
        <taxon>Papilionoideae</taxon>
        <taxon>50 kb inversion clade</taxon>
        <taxon>NPAAA clade</taxon>
        <taxon>Hologalegina</taxon>
        <taxon>IRL clade</taxon>
        <taxon>Trifolieae</taxon>
        <taxon>Trifolium</taxon>
    </lineage>
</organism>
<evidence type="ECO:0000313" key="2">
    <source>
        <dbReference type="EMBL" id="MCH88317.1"/>
    </source>
</evidence>
<sequence>DKIAVNLSRFHRPDDNKRFEVRGNVREGARDIRRGVNNKEGLNRTHSMAKNEQNQNIPTGEVEAGSYAQVLRAGGHLDIRGRHNHIILSYEAEKEDLLRLNKSFIGEVVQPGMTYNIQDTFHSQGYFGVKVTPLGSNLTLLEGQEDGEVEALMKEAKSWMDQWFKDIRHWSPKEIDRERIVWLRLYGVPAHAWNDLFFAQVTKPWGSFISADDVTLKKLSMDVARIMIRTSCQQVVDEFFDVKVNGEIFHLRVIEDSYGPMRIMIPQSKGYKDGDFERASSEEEEEEEDRGRLVVEEEMERESVGDEENLMALNPFVNANKDIDYVSNSVLEPNNYRETSLDYSNNIVSIQNLNNAGGNVLSEEGVYEEDSMMLKDGNLLGQEGSEGGPANSTNIHHTVTGGVNRRLTQSEDLGRVGKPNGLNDGVSGGKGELKGGKR</sequence>
<dbReference type="AlphaFoldDB" id="A0A392MLE8"/>